<dbReference type="PANTHER" id="PTHR30432">
    <property type="entry name" value="TRANSCRIPTIONAL REGULATOR MODE"/>
    <property type="match status" value="1"/>
</dbReference>
<dbReference type="Proteomes" id="UP000326364">
    <property type="component" value="Unassembled WGS sequence"/>
</dbReference>
<dbReference type="GO" id="GO:0003700">
    <property type="term" value="F:DNA-binding transcription factor activity"/>
    <property type="evidence" value="ECO:0007669"/>
    <property type="project" value="InterPro"/>
</dbReference>
<comment type="caution">
    <text evidence="3">The sequence shown here is derived from an EMBL/GenBank/DDBJ whole genome shotgun (WGS) entry which is preliminary data.</text>
</comment>
<dbReference type="InterPro" id="IPR051815">
    <property type="entry name" value="Molybdate_resp_trans_reg"/>
</dbReference>
<proteinExistence type="predicted"/>
<evidence type="ECO:0000313" key="5">
    <source>
        <dbReference type="Proteomes" id="UP000326364"/>
    </source>
</evidence>
<organism evidence="3 4">
    <name type="scientific">Sphingobium limneticum</name>
    <dbReference type="NCBI Taxonomy" id="1007511"/>
    <lineage>
        <taxon>Bacteria</taxon>
        <taxon>Pseudomonadati</taxon>
        <taxon>Pseudomonadota</taxon>
        <taxon>Alphaproteobacteria</taxon>
        <taxon>Sphingomonadales</taxon>
        <taxon>Sphingomonadaceae</taxon>
        <taxon>Sphingobium</taxon>
    </lineage>
</organism>
<dbReference type="InterPro" id="IPR036390">
    <property type="entry name" value="WH_DNA-bd_sf"/>
</dbReference>
<sequence>MLKIKIQIYCGDQIAMGPGKADLLDAIAAEGSISAAGRKLGMSYRRCWLLVDVMNRCWAEPLVATSSEGAQLTESGFAILSAYRGLQANMEGISTQGAVALERQLRDVPLEAQVVPSHR</sequence>
<accession>A0A5J5I0V8</accession>
<reference evidence="4 5" key="1">
    <citation type="submission" date="2019-09" db="EMBL/GenBank/DDBJ databases">
        <authorList>
            <person name="Feng G."/>
        </authorList>
    </citation>
    <scope>NUCLEOTIDE SEQUENCE [LARGE SCALE GENOMIC DNA]</scope>
    <source>
        <strain evidence="3 4">KACC 19283</strain>
        <strain evidence="2 5">KACC 19284</strain>
    </source>
</reference>
<dbReference type="Pfam" id="PF00126">
    <property type="entry name" value="HTH_1"/>
    <property type="match status" value="1"/>
</dbReference>
<evidence type="ECO:0000313" key="2">
    <source>
        <dbReference type="EMBL" id="KAA9015776.1"/>
    </source>
</evidence>
<dbReference type="SUPFAM" id="SSF46785">
    <property type="entry name" value="Winged helix' DNA-binding domain"/>
    <property type="match status" value="1"/>
</dbReference>
<dbReference type="PANTHER" id="PTHR30432:SF1">
    <property type="entry name" value="DNA-BINDING TRANSCRIPTIONAL DUAL REGULATOR MODE"/>
    <property type="match status" value="1"/>
</dbReference>
<dbReference type="EMBL" id="VYQB01000009">
    <property type="protein sequence ID" value="KAA9015776.1"/>
    <property type="molecule type" value="Genomic_DNA"/>
</dbReference>
<evidence type="ECO:0000259" key="1">
    <source>
        <dbReference type="Pfam" id="PF00126"/>
    </source>
</evidence>
<protein>
    <submittedName>
        <fullName evidence="3">LysR family transcriptional regulator</fullName>
    </submittedName>
</protein>
<dbReference type="EMBL" id="VYQA01000010">
    <property type="protein sequence ID" value="KAA9028190.1"/>
    <property type="molecule type" value="Genomic_DNA"/>
</dbReference>
<feature type="domain" description="HTH lysR-type" evidence="1">
    <location>
        <begin position="23"/>
        <end position="76"/>
    </location>
</feature>
<name>A0A5J5I0V8_9SPHN</name>
<gene>
    <name evidence="3" type="ORF">F4U95_14065</name>
    <name evidence="2" type="ORF">F4U96_12935</name>
</gene>
<dbReference type="Gene3D" id="1.10.10.10">
    <property type="entry name" value="Winged helix-like DNA-binding domain superfamily/Winged helix DNA-binding domain"/>
    <property type="match status" value="1"/>
</dbReference>
<dbReference type="InterPro" id="IPR036388">
    <property type="entry name" value="WH-like_DNA-bd_sf"/>
</dbReference>
<dbReference type="RefSeq" id="WP_150426119.1">
    <property type="nucleotide sequence ID" value="NZ_VYQA01000010.1"/>
</dbReference>
<dbReference type="Proteomes" id="UP000325933">
    <property type="component" value="Unassembled WGS sequence"/>
</dbReference>
<dbReference type="AlphaFoldDB" id="A0A5J5I0V8"/>
<dbReference type="InterPro" id="IPR000847">
    <property type="entry name" value="LysR_HTH_N"/>
</dbReference>
<evidence type="ECO:0000313" key="3">
    <source>
        <dbReference type="EMBL" id="KAA9028190.1"/>
    </source>
</evidence>
<evidence type="ECO:0000313" key="4">
    <source>
        <dbReference type="Proteomes" id="UP000325933"/>
    </source>
</evidence>
<keyword evidence="5" id="KW-1185">Reference proteome</keyword>